<protein>
    <submittedName>
        <fullName evidence="2">Uncharacterized protein</fullName>
    </submittedName>
</protein>
<feature type="transmembrane region" description="Helical" evidence="1">
    <location>
        <begin position="6"/>
        <end position="23"/>
    </location>
</feature>
<sequence length="101" mass="11970">MITNILIWLLFGIVITWLFELTLKTNKALRRRYYTRHAIIWGYHIHHSTYGLLCFLIGMFLFFDGRPVITLPVIAFGLGIIIMHTISDPRHRVVFIEKEQK</sequence>
<reference evidence="2 3" key="1">
    <citation type="journal article" date="2016" name="Nat. Commun.">
        <title>Thousands of microbial genomes shed light on interconnected biogeochemical processes in an aquifer system.</title>
        <authorList>
            <person name="Anantharaman K."/>
            <person name="Brown C.T."/>
            <person name="Hug L.A."/>
            <person name="Sharon I."/>
            <person name="Castelle C.J."/>
            <person name="Probst A.J."/>
            <person name="Thomas B.C."/>
            <person name="Singh A."/>
            <person name="Wilkins M.J."/>
            <person name="Karaoz U."/>
            <person name="Brodie E.L."/>
            <person name="Williams K.H."/>
            <person name="Hubbard S.S."/>
            <person name="Banfield J.F."/>
        </authorList>
    </citation>
    <scope>NUCLEOTIDE SEQUENCE [LARGE SCALE GENOMIC DNA]</scope>
</reference>
<dbReference type="AlphaFoldDB" id="A0A1G2JCZ9"/>
<name>A0A1G2JCZ9_9BACT</name>
<feature type="transmembrane region" description="Helical" evidence="1">
    <location>
        <begin position="69"/>
        <end position="86"/>
    </location>
</feature>
<dbReference type="STRING" id="1802229.A2401_02635"/>
<gene>
    <name evidence="2" type="ORF">A2401_02635</name>
</gene>
<proteinExistence type="predicted"/>
<dbReference type="Proteomes" id="UP000177751">
    <property type="component" value="Unassembled WGS sequence"/>
</dbReference>
<keyword evidence="1" id="KW-0472">Membrane</keyword>
<keyword evidence="1" id="KW-1133">Transmembrane helix</keyword>
<accession>A0A1G2JCZ9</accession>
<evidence type="ECO:0000313" key="3">
    <source>
        <dbReference type="Proteomes" id="UP000177751"/>
    </source>
</evidence>
<keyword evidence="1" id="KW-0812">Transmembrane</keyword>
<organism evidence="2 3">
    <name type="scientific">Candidatus Staskawiczbacteria bacterium RIFOXYC1_FULL_38_18</name>
    <dbReference type="NCBI Taxonomy" id="1802229"/>
    <lineage>
        <taxon>Bacteria</taxon>
        <taxon>Candidatus Staskawicziibacteriota</taxon>
    </lineage>
</organism>
<evidence type="ECO:0000313" key="2">
    <source>
        <dbReference type="EMBL" id="OGZ84300.1"/>
    </source>
</evidence>
<dbReference type="EMBL" id="MHPP01000019">
    <property type="protein sequence ID" value="OGZ84300.1"/>
    <property type="molecule type" value="Genomic_DNA"/>
</dbReference>
<evidence type="ECO:0000256" key="1">
    <source>
        <dbReference type="SAM" id="Phobius"/>
    </source>
</evidence>
<comment type="caution">
    <text evidence="2">The sequence shown here is derived from an EMBL/GenBank/DDBJ whole genome shotgun (WGS) entry which is preliminary data.</text>
</comment>
<feature type="transmembrane region" description="Helical" evidence="1">
    <location>
        <begin position="44"/>
        <end position="63"/>
    </location>
</feature>